<evidence type="ECO:0000313" key="17">
    <source>
        <dbReference type="Proteomes" id="UP000318307"/>
    </source>
</evidence>
<evidence type="ECO:0000256" key="7">
    <source>
        <dbReference type="ARBA" id="ARBA00022485"/>
    </source>
</evidence>
<keyword evidence="9" id="KW-0227">DNA damage</keyword>
<dbReference type="Gene3D" id="3.90.79.10">
    <property type="entry name" value="Nucleoside Triphosphate Pyrophosphohydrolase"/>
    <property type="match status" value="1"/>
</dbReference>
<dbReference type="PROSITE" id="PS01155">
    <property type="entry name" value="ENDONUCLEASE_III_2"/>
    <property type="match status" value="1"/>
</dbReference>
<dbReference type="InterPro" id="IPR000086">
    <property type="entry name" value="NUDIX_hydrolase_dom"/>
</dbReference>
<evidence type="ECO:0000256" key="4">
    <source>
        <dbReference type="ARBA" id="ARBA00008343"/>
    </source>
</evidence>
<dbReference type="InterPro" id="IPR023170">
    <property type="entry name" value="HhH_base_excis_C"/>
</dbReference>
<dbReference type="FunFam" id="1.10.340.30:FF:000002">
    <property type="entry name" value="Adenine DNA glycosylase"/>
    <property type="match status" value="1"/>
</dbReference>
<dbReference type="Pfam" id="PF00730">
    <property type="entry name" value="HhH-GPD"/>
    <property type="match status" value="1"/>
</dbReference>
<evidence type="ECO:0000256" key="9">
    <source>
        <dbReference type="ARBA" id="ARBA00022763"/>
    </source>
</evidence>
<dbReference type="GO" id="GO:0051539">
    <property type="term" value="F:4 iron, 4 sulfur cluster binding"/>
    <property type="evidence" value="ECO:0007669"/>
    <property type="project" value="UniProtKB-KW"/>
</dbReference>
<dbReference type="InterPro" id="IPR004036">
    <property type="entry name" value="Endonuclease-III-like_CS2"/>
</dbReference>
<dbReference type="GO" id="GO:0000701">
    <property type="term" value="F:purine-specific mismatch base pair DNA N-glycosylase activity"/>
    <property type="evidence" value="ECO:0007669"/>
    <property type="project" value="UniProtKB-EC"/>
</dbReference>
<gene>
    <name evidence="16" type="ORF">LZ24_02811</name>
</gene>
<keyword evidence="13" id="KW-0234">DNA repair</keyword>
<dbReference type="InterPro" id="IPR020084">
    <property type="entry name" value="NUDIX_hydrolase_CS"/>
</dbReference>
<evidence type="ECO:0000256" key="12">
    <source>
        <dbReference type="ARBA" id="ARBA00023014"/>
    </source>
</evidence>
<dbReference type="AlphaFoldDB" id="A0A562REX4"/>
<evidence type="ECO:0000256" key="14">
    <source>
        <dbReference type="ARBA" id="ARBA00023295"/>
    </source>
</evidence>
<dbReference type="Gene3D" id="1.10.340.30">
    <property type="entry name" value="Hypothetical protein, domain 2"/>
    <property type="match status" value="1"/>
</dbReference>
<dbReference type="PANTHER" id="PTHR42944:SF1">
    <property type="entry name" value="ADENINE DNA GLYCOSYLASE"/>
    <property type="match status" value="1"/>
</dbReference>
<reference evidence="16 17" key="1">
    <citation type="submission" date="2019-07" db="EMBL/GenBank/DDBJ databases">
        <title>Genome sequencing of 100 strains of the haloalkaliphilic chemolithoautotrophic sulfur-oxidizing bacterium Thioalkalivibrio.</title>
        <authorList>
            <person name="Muyzer G."/>
        </authorList>
    </citation>
    <scope>NUCLEOTIDE SEQUENCE [LARGE SCALE GENOMIC DNA]</scope>
    <source>
        <strain evidence="16 17">ASO4-4</strain>
    </source>
</reference>
<dbReference type="GO" id="GO:0006298">
    <property type="term" value="P:mismatch repair"/>
    <property type="evidence" value="ECO:0007669"/>
    <property type="project" value="TreeGrafter"/>
</dbReference>
<dbReference type="GO" id="GO:0032357">
    <property type="term" value="F:oxidized purine DNA binding"/>
    <property type="evidence" value="ECO:0007669"/>
    <property type="project" value="TreeGrafter"/>
</dbReference>
<evidence type="ECO:0000256" key="8">
    <source>
        <dbReference type="ARBA" id="ARBA00022723"/>
    </source>
</evidence>
<dbReference type="PROSITE" id="PS00893">
    <property type="entry name" value="NUDIX_BOX"/>
    <property type="match status" value="1"/>
</dbReference>
<evidence type="ECO:0000256" key="11">
    <source>
        <dbReference type="ARBA" id="ARBA00023004"/>
    </source>
</evidence>
<comment type="function">
    <text evidence="3">Adenine glycosylase active on G-A mispairs. MutY also corrects error-prone DNA synthesis past GO lesions which are due to the oxidatively damaged form of guanine: 7,8-dihydro-8-oxoguanine (8-oxo-dGTP).</text>
</comment>
<accession>A0A562REX4</accession>
<dbReference type="InterPro" id="IPR015797">
    <property type="entry name" value="NUDIX_hydrolase-like_dom_sf"/>
</dbReference>
<dbReference type="PANTHER" id="PTHR42944">
    <property type="entry name" value="ADENINE DNA GLYCOSYLASE"/>
    <property type="match status" value="1"/>
</dbReference>
<dbReference type="CDD" id="cd03425">
    <property type="entry name" value="NUDIX_MutT_NudA_like"/>
    <property type="match status" value="1"/>
</dbReference>
<dbReference type="GO" id="GO:0035485">
    <property type="term" value="F:adenine/guanine mispair binding"/>
    <property type="evidence" value="ECO:0007669"/>
    <property type="project" value="TreeGrafter"/>
</dbReference>
<dbReference type="Pfam" id="PF14815">
    <property type="entry name" value="NUDIX_4"/>
    <property type="match status" value="1"/>
</dbReference>
<comment type="caution">
    <text evidence="16">The sequence shown here is derived from an EMBL/GenBank/DDBJ whole genome shotgun (WGS) entry which is preliminary data.</text>
</comment>
<dbReference type="CDD" id="cd00056">
    <property type="entry name" value="ENDO3c"/>
    <property type="match status" value="1"/>
</dbReference>
<dbReference type="EMBL" id="VLLC01000027">
    <property type="protein sequence ID" value="TWI66976.1"/>
    <property type="molecule type" value="Genomic_DNA"/>
</dbReference>
<dbReference type="NCBIfam" id="TIGR01084">
    <property type="entry name" value="mutY"/>
    <property type="match status" value="1"/>
</dbReference>
<dbReference type="InterPro" id="IPR011257">
    <property type="entry name" value="DNA_glycosylase"/>
</dbReference>
<comment type="cofactor">
    <cofactor evidence="2">
        <name>[4Fe-4S] cluster</name>
        <dbReference type="ChEBI" id="CHEBI:49883"/>
    </cofactor>
</comment>
<dbReference type="EC" id="3.2.2.31" evidence="5"/>
<keyword evidence="7" id="KW-0004">4Fe-4S</keyword>
<evidence type="ECO:0000256" key="13">
    <source>
        <dbReference type="ARBA" id="ARBA00023204"/>
    </source>
</evidence>
<dbReference type="SMART" id="SM00478">
    <property type="entry name" value="ENDO3c"/>
    <property type="match status" value="1"/>
</dbReference>
<dbReference type="Proteomes" id="UP000318307">
    <property type="component" value="Unassembled WGS sequence"/>
</dbReference>
<sequence>MHFPPSENEISTFRTTLLQWYQNTKRDLPWRRTRDPYAIWVSEVMLQQTRVDTVIPYYEAFMEKYPDMASLARSEPEALLKSWEGLGYYKRLQNLKKTALFLTETNDARLPSDFQSLRELPGIGDYIAAAVSSIAFHGKEAVVDGNVKRVLARLFTDPAPVNISSSHRHFLRHASLLLDPEQPGEANQALMELGAMVCTPARPSCDGCPVSFSCEALHTDNTRNYPVRQPKKIIPFYPVACAVIVNERFDILITKRPETGMLPGFWEFPGGRCEGKESGMDACIREVFEETGLKIEKPEKICTIRHAYTHFRIEMSLFICRITEKERQNLKPIEHRWIPHGELDTLAFPAANRKCMPALSAWFQAHNASP</sequence>
<comment type="catalytic activity">
    <reaction evidence="1">
        <text>Hydrolyzes free adenine bases from 7,8-dihydro-8-oxoguanine:adenine mismatched double-stranded DNA, leaving an apurinic site.</text>
        <dbReference type="EC" id="3.2.2.31"/>
    </reaction>
</comment>
<keyword evidence="8" id="KW-0479">Metal-binding</keyword>
<feature type="domain" description="Nudix hydrolase" evidence="15">
    <location>
        <begin position="235"/>
        <end position="361"/>
    </location>
</feature>
<proteinExistence type="inferred from homology"/>
<dbReference type="InterPro" id="IPR003265">
    <property type="entry name" value="HhH-GPD_domain"/>
</dbReference>
<dbReference type="InterPro" id="IPR029119">
    <property type="entry name" value="MutY_C"/>
</dbReference>
<dbReference type="RefSeq" id="WP_186443157.1">
    <property type="nucleotide sequence ID" value="NZ_VLLC01000027.1"/>
</dbReference>
<keyword evidence="17" id="KW-1185">Reference proteome</keyword>
<name>A0A562REX4_9BACT</name>
<evidence type="ECO:0000256" key="10">
    <source>
        <dbReference type="ARBA" id="ARBA00022801"/>
    </source>
</evidence>
<keyword evidence="11" id="KW-0408">Iron</keyword>
<keyword evidence="12" id="KW-0411">Iron-sulfur</keyword>
<dbReference type="InterPro" id="IPR044298">
    <property type="entry name" value="MIG/MutY"/>
</dbReference>
<dbReference type="GO" id="GO:0006284">
    <property type="term" value="P:base-excision repair"/>
    <property type="evidence" value="ECO:0007669"/>
    <property type="project" value="InterPro"/>
</dbReference>
<dbReference type="GO" id="GO:0046872">
    <property type="term" value="F:metal ion binding"/>
    <property type="evidence" value="ECO:0007669"/>
    <property type="project" value="UniProtKB-KW"/>
</dbReference>
<evidence type="ECO:0000256" key="6">
    <source>
        <dbReference type="ARBA" id="ARBA00022023"/>
    </source>
</evidence>
<keyword evidence="10" id="KW-0378">Hydrolase</keyword>
<dbReference type="PROSITE" id="PS51462">
    <property type="entry name" value="NUDIX"/>
    <property type="match status" value="1"/>
</dbReference>
<evidence type="ECO:0000256" key="5">
    <source>
        <dbReference type="ARBA" id="ARBA00012045"/>
    </source>
</evidence>
<dbReference type="Gene3D" id="1.10.1670.10">
    <property type="entry name" value="Helix-hairpin-Helix base-excision DNA repair enzymes (C-terminal)"/>
    <property type="match status" value="1"/>
</dbReference>
<dbReference type="GO" id="GO:0034039">
    <property type="term" value="F:8-oxo-7,8-dihydroguanine DNA N-glycosylase activity"/>
    <property type="evidence" value="ECO:0007669"/>
    <property type="project" value="TreeGrafter"/>
</dbReference>
<organism evidence="16 17">
    <name type="scientific">Desulfobotulus alkaliphilus</name>
    <dbReference type="NCBI Taxonomy" id="622671"/>
    <lineage>
        <taxon>Bacteria</taxon>
        <taxon>Pseudomonadati</taxon>
        <taxon>Thermodesulfobacteriota</taxon>
        <taxon>Desulfobacteria</taxon>
        <taxon>Desulfobacterales</taxon>
        <taxon>Desulfobacteraceae</taxon>
        <taxon>Desulfobotulus</taxon>
    </lineage>
</organism>
<evidence type="ECO:0000256" key="1">
    <source>
        <dbReference type="ARBA" id="ARBA00000843"/>
    </source>
</evidence>
<evidence type="ECO:0000256" key="3">
    <source>
        <dbReference type="ARBA" id="ARBA00002933"/>
    </source>
</evidence>
<comment type="similarity">
    <text evidence="4">Belongs to the Nth/MutY family.</text>
</comment>
<evidence type="ECO:0000259" key="15">
    <source>
        <dbReference type="PROSITE" id="PS51462"/>
    </source>
</evidence>
<dbReference type="InterPro" id="IPR005760">
    <property type="entry name" value="A/G_AdeGlyc_MutY"/>
</dbReference>
<dbReference type="SUPFAM" id="SSF48150">
    <property type="entry name" value="DNA-glycosylase"/>
    <property type="match status" value="1"/>
</dbReference>
<protein>
    <recommendedName>
        <fullName evidence="6">Adenine DNA glycosylase</fullName>
        <ecNumber evidence="5">3.2.2.31</ecNumber>
    </recommendedName>
</protein>
<evidence type="ECO:0000313" key="16">
    <source>
        <dbReference type="EMBL" id="TWI66976.1"/>
    </source>
</evidence>
<dbReference type="SUPFAM" id="SSF55811">
    <property type="entry name" value="Nudix"/>
    <property type="match status" value="1"/>
</dbReference>
<evidence type="ECO:0000256" key="2">
    <source>
        <dbReference type="ARBA" id="ARBA00001966"/>
    </source>
</evidence>
<keyword evidence="14" id="KW-0326">Glycosidase</keyword>